<keyword evidence="3" id="KW-1185">Reference proteome</keyword>
<evidence type="ECO:0000313" key="2">
    <source>
        <dbReference type="EMBL" id="MFD2617844.1"/>
    </source>
</evidence>
<dbReference type="Pfam" id="PF13787">
    <property type="entry name" value="HXXEE"/>
    <property type="match status" value="1"/>
</dbReference>
<accession>A0ABW5PSG5</accession>
<sequence>MDFSSLIWLVLSVFIIHDFEEIIVVEKWLNKNEKRILSVLPKRFHGYFNRVFPRHTAGFSVAVLVEYIGILFMVFLALWGQEYEWSIVGILSVVSILFLHSFTHLAQAIVLKGYTPGVLTAIILLIPFCIYFFSYVLQMGLINWMMILISVPVGVVLTLFLNQLGLFLGKQLEKD</sequence>
<dbReference type="InterPro" id="IPR025671">
    <property type="entry name" value="HXXEE"/>
</dbReference>
<protein>
    <submittedName>
        <fullName evidence="2">HXXEE domain-containing protein</fullName>
    </submittedName>
</protein>
<feature type="transmembrane region" description="Helical" evidence="1">
    <location>
        <begin position="57"/>
        <end position="79"/>
    </location>
</feature>
<keyword evidence="1" id="KW-0812">Transmembrane</keyword>
<evidence type="ECO:0000313" key="3">
    <source>
        <dbReference type="Proteomes" id="UP001597458"/>
    </source>
</evidence>
<reference evidence="3" key="1">
    <citation type="journal article" date="2019" name="Int. J. Syst. Evol. Microbiol.">
        <title>The Global Catalogue of Microorganisms (GCM) 10K type strain sequencing project: providing services to taxonomists for standard genome sequencing and annotation.</title>
        <authorList>
            <consortium name="The Broad Institute Genomics Platform"/>
            <consortium name="The Broad Institute Genome Sequencing Center for Infectious Disease"/>
            <person name="Wu L."/>
            <person name="Ma J."/>
        </authorList>
    </citation>
    <scope>NUCLEOTIDE SEQUENCE [LARGE SCALE GENOMIC DNA]</scope>
    <source>
        <strain evidence="3">TISTR 2241</strain>
    </source>
</reference>
<feature type="transmembrane region" description="Helical" evidence="1">
    <location>
        <begin position="144"/>
        <end position="168"/>
    </location>
</feature>
<comment type="caution">
    <text evidence="2">The sequence shown here is derived from an EMBL/GenBank/DDBJ whole genome shotgun (WGS) entry which is preliminary data.</text>
</comment>
<gene>
    <name evidence="2" type="ORF">ACFSTF_11055</name>
</gene>
<keyword evidence="1" id="KW-1133">Transmembrane helix</keyword>
<keyword evidence="1" id="KW-0472">Membrane</keyword>
<feature type="transmembrane region" description="Helical" evidence="1">
    <location>
        <begin position="85"/>
        <end position="106"/>
    </location>
</feature>
<evidence type="ECO:0000256" key="1">
    <source>
        <dbReference type="SAM" id="Phobius"/>
    </source>
</evidence>
<dbReference type="EMBL" id="JBHUMR010000014">
    <property type="protein sequence ID" value="MFD2617844.1"/>
    <property type="molecule type" value="Genomic_DNA"/>
</dbReference>
<dbReference type="Proteomes" id="UP001597458">
    <property type="component" value="Unassembled WGS sequence"/>
</dbReference>
<organism evidence="2 3">
    <name type="scientific">Terrilactibacillus laevilacticus</name>
    <dbReference type="NCBI Taxonomy" id="1380157"/>
    <lineage>
        <taxon>Bacteria</taxon>
        <taxon>Bacillati</taxon>
        <taxon>Bacillota</taxon>
        <taxon>Bacilli</taxon>
        <taxon>Bacillales</taxon>
        <taxon>Bacillaceae</taxon>
        <taxon>Terrilactibacillus</taxon>
    </lineage>
</organism>
<name>A0ABW5PSG5_9BACI</name>
<feature type="transmembrane region" description="Helical" evidence="1">
    <location>
        <begin position="118"/>
        <end position="138"/>
    </location>
</feature>
<dbReference type="RefSeq" id="WP_141190329.1">
    <property type="nucleotide sequence ID" value="NZ_JBHUMR010000014.1"/>
</dbReference>
<proteinExistence type="predicted"/>